<dbReference type="GO" id="GO:0004386">
    <property type="term" value="F:helicase activity"/>
    <property type="evidence" value="ECO:0007669"/>
    <property type="project" value="UniProtKB-KW"/>
</dbReference>
<dbReference type="Proteomes" id="UP000647273">
    <property type="component" value="Unassembled WGS sequence"/>
</dbReference>
<evidence type="ECO:0000313" key="2">
    <source>
        <dbReference type="Proteomes" id="UP000647273"/>
    </source>
</evidence>
<reference evidence="1 2" key="1">
    <citation type="journal article" date="2020" name="ISME J.">
        <title>Comparative genomics reveals insights into cyanobacterial evolution and habitat adaptation.</title>
        <authorList>
            <person name="Chen M.Y."/>
            <person name="Teng W.K."/>
            <person name="Zhao L."/>
            <person name="Hu C.X."/>
            <person name="Zhou Y.K."/>
            <person name="Han B.P."/>
            <person name="Song L.R."/>
            <person name="Shu W.S."/>
        </authorList>
    </citation>
    <scope>NUCLEOTIDE SEQUENCE [LARGE SCALE GENOMIC DNA]</scope>
    <source>
        <strain evidence="1 2">FACHB-343</strain>
    </source>
</reference>
<accession>A0ABR8ARE7</accession>
<sequence>MTDNKPTDYAAIIRAANQTVSEPPEWLTVGKHIYSPEYGVGEVMALLGRRLIVKFVEEVTPTQFGDWEEAISIGSIQSSNANLVSSTTLIEQTNTRAATVSERIHQIPHLAFQSIAQELIASITAVDIKNPNQGIVHTVPSDLPPALRLALQNNGITNIYSHQLEALTKLRAG</sequence>
<keyword evidence="1" id="KW-0547">Nucleotide-binding</keyword>
<keyword evidence="1" id="KW-0378">Hydrolase</keyword>
<comment type="caution">
    <text evidence="1">The sequence shown here is derived from an EMBL/GenBank/DDBJ whole genome shotgun (WGS) entry which is preliminary data.</text>
</comment>
<evidence type="ECO:0000313" key="1">
    <source>
        <dbReference type="EMBL" id="MBD2224309.1"/>
    </source>
</evidence>
<organism evidence="1 2">
    <name type="scientific">Calothrix anomala FACHB-343</name>
    <dbReference type="NCBI Taxonomy" id="2692894"/>
    <lineage>
        <taxon>Bacteria</taxon>
        <taxon>Bacillati</taxon>
        <taxon>Cyanobacteriota</taxon>
        <taxon>Cyanophyceae</taxon>
        <taxon>Nostocales</taxon>
        <taxon>Calotrichaceae</taxon>
        <taxon>Calothrix</taxon>
    </lineage>
</organism>
<keyword evidence="1" id="KW-0347">Helicase</keyword>
<gene>
    <name evidence="1" type="ORF">H6G08_07335</name>
</gene>
<protein>
    <submittedName>
        <fullName evidence="1">DEAD/DEAH box helicase</fullName>
    </submittedName>
</protein>
<keyword evidence="2" id="KW-1185">Reference proteome</keyword>
<proteinExistence type="predicted"/>
<name>A0ABR8ARE7_9CYAN</name>
<feature type="non-terminal residue" evidence="1">
    <location>
        <position position="173"/>
    </location>
</feature>
<keyword evidence="1" id="KW-0067">ATP-binding</keyword>
<dbReference type="EMBL" id="JACJQG010000010">
    <property type="protein sequence ID" value="MBD2224309.1"/>
    <property type="molecule type" value="Genomic_DNA"/>
</dbReference>